<accession>X0XQ63</accession>
<name>X0XQ63_9ZZZZ</name>
<evidence type="ECO:0000313" key="1">
    <source>
        <dbReference type="EMBL" id="GAG45400.1"/>
    </source>
</evidence>
<reference evidence="1" key="1">
    <citation type="journal article" date="2014" name="Front. Microbiol.">
        <title>High frequency of phylogenetically diverse reductive dehalogenase-homologous genes in deep subseafloor sedimentary metagenomes.</title>
        <authorList>
            <person name="Kawai M."/>
            <person name="Futagami T."/>
            <person name="Toyoda A."/>
            <person name="Takaki Y."/>
            <person name="Nishi S."/>
            <person name="Hori S."/>
            <person name="Arai W."/>
            <person name="Tsubouchi T."/>
            <person name="Morono Y."/>
            <person name="Uchiyama I."/>
            <person name="Ito T."/>
            <person name="Fujiyama A."/>
            <person name="Inagaki F."/>
            <person name="Takami H."/>
        </authorList>
    </citation>
    <scope>NUCLEOTIDE SEQUENCE</scope>
    <source>
        <strain evidence="1">Expedition CK06-06</strain>
    </source>
</reference>
<feature type="non-terminal residue" evidence="1">
    <location>
        <position position="1"/>
    </location>
</feature>
<gene>
    <name evidence="1" type="ORF">S01H1_78388</name>
</gene>
<organism evidence="1">
    <name type="scientific">marine sediment metagenome</name>
    <dbReference type="NCBI Taxonomy" id="412755"/>
    <lineage>
        <taxon>unclassified sequences</taxon>
        <taxon>metagenomes</taxon>
        <taxon>ecological metagenomes</taxon>
    </lineage>
</organism>
<dbReference type="AlphaFoldDB" id="X0XQ63"/>
<sequence>AKHGVHFDALKIDFAKAGYNIDKSCRDVSRLRGMSYDAEAKENLNAIPYKRIYTPKKRILKRSYTDKALDIAGLETWLNNKGETYVDGNRHTYLFKLISACSRLDISKASIEQHIDCHYNLSPNEVTGILKSVYR</sequence>
<comment type="caution">
    <text evidence="1">The sequence shown here is derived from an EMBL/GenBank/DDBJ whole genome shotgun (WGS) entry which is preliminary data.</text>
</comment>
<proteinExistence type="predicted"/>
<protein>
    <submittedName>
        <fullName evidence="1">Uncharacterized protein</fullName>
    </submittedName>
</protein>
<dbReference type="EMBL" id="BARS01052757">
    <property type="protein sequence ID" value="GAG45400.1"/>
    <property type="molecule type" value="Genomic_DNA"/>
</dbReference>